<dbReference type="Pfam" id="PF00218">
    <property type="entry name" value="IGPS"/>
    <property type="match status" value="1"/>
</dbReference>
<keyword evidence="5" id="KW-0210">Decarboxylase</keyword>
<protein>
    <recommendedName>
        <fullName evidence="3">indole-3-glycerol-phosphate synthase</fullName>
        <ecNumber evidence="3">4.1.1.48</ecNumber>
    </recommendedName>
</protein>
<evidence type="ECO:0000256" key="4">
    <source>
        <dbReference type="ARBA" id="ARBA00022605"/>
    </source>
</evidence>
<evidence type="ECO:0000256" key="1">
    <source>
        <dbReference type="ARBA" id="ARBA00001633"/>
    </source>
</evidence>
<dbReference type="InterPro" id="IPR045186">
    <property type="entry name" value="Indole-3-glycerol_P_synth"/>
</dbReference>
<dbReference type="EMBL" id="BAAAHQ010000042">
    <property type="protein sequence ID" value="GAA0948260.1"/>
    <property type="molecule type" value="Genomic_DNA"/>
</dbReference>
<dbReference type="Proteomes" id="UP001501578">
    <property type="component" value="Unassembled WGS sequence"/>
</dbReference>
<comment type="catalytic activity">
    <reaction evidence="1">
        <text>1-(2-carboxyphenylamino)-1-deoxy-D-ribulose 5-phosphate + H(+) = (1S,2R)-1-C-(indol-3-yl)glycerol 3-phosphate + CO2 + H2O</text>
        <dbReference type="Rhea" id="RHEA:23476"/>
        <dbReference type="ChEBI" id="CHEBI:15377"/>
        <dbReference type="ChEBI" id="CHEBI:15378"/>
        <dbReference type="ChEBI" id="CHEBI:16526"/>
        <dbReference type="ChEBI" id="CHEBI:58613"/>
        <dbReference type="ChEBI" id="CHEBI:58866"/>
        <dbReference type="EC" id="4.1.1.48"/>
    </reaction>
</comment>
<evidence type="ECO:0000313" key="10">
    <source>
        <dbReference type="EMBL" id="GAA0948260.1"/>
    </source>
</evidence>
<evidence type="ECO:0000256" key="8">
    <source>
        <dbReference type="ARBA" id="ARBA00023239"/>
    </source>
</evidence>
<reference evidence="10 11" key="1">
    <citation type="journal article" date="2019" name="Int. J. Syst. Evol. Microbiol.">
        <title>The Global Catalogue of Microorganisms (GCM) 10K type strain sequencing project: providing services to taxonomists for standard genome sequencing and annotation.</title>
        <authorList>
            <consortium name="The Broad Institute Genomics Platform"/>
            <consortium name="The Broad Institute Genome Sequencing Center for Infectious Disease"/>
            <person name="Wu L."/>
            <person name="Ma J."/>
        </authorList>
    </citation>
    <scope>NUCLEOTIDE SEQUENCE [LARGE SCALE GENOMIC DNA]</scope>
    <source>
        <strain evidence="10 11">JCM 11136</strain>
    </source>
</reference>
<evidence type="ECO:0000259" key="9">
    <source>
        <dbReference type="Pfam" id="PF00218"/>
    </source>
</evidence>
<dbReference type="PANTHER" id="PTHR22854">
    <property type="entry name" value="TRYPTOPHAN BIOSYNTHESIS PROTEIN"/>
    <property type="match status" value="1"/>
</dbReference>
<evidence type="ECO:0000256" key="2">
    <source>
        <dbReference type="ARBA" id="ARBA00004696"/>
    </source>
</evidence>
<evidence type="ECO:0000256" key="7">
    <source>
        <dbReference type="ARBA" id="ARBA00023141"/>
    </source>
</evidence>
<gene>
    <name evidence="10" type="primary">trpC_2</name>
    <name evidence="10" type="ORF">GCM10009560_65440</name>
</gene>
<keyword evidence="8" id="KW-0456">Lyase</keyword>
<dbReference type="CDD" id="cd00331">
    <property type="entry name" value="IGPS"/>
    <property type="match status" value="1"/>
</dbReference>
<dbReference type="RefSeq" id="WP_343954059.1">
    <property type="nucleotide sequence ID" value="NZ_BAAAHQ010000042.1"/>
</dbReference>
<comment type="caution">
    <text evidence="10">The sequence shown here is derived from an EMBL/GenBank/DDBJ whole genome shotgun (WGS) entry which is preliminary data.</text>
</comment>
<keyword evidence="11" id="KW-1185">Reference proteome</keyword>
<dbReference type="InterPro" id="IPR013798">
    <property type="entry name" value="Indole-3-glycerol_P_synth_dom"/>
</dbReference>
<dbReference type="PANTHER" id="PTHR22854:SF2">
    <property type="entry name" value="INDOLE-3-GLYCEROL-PHOSPHATE SYNTHASE"/>
    <property type="match status" value="1"/>
</dbReference>
<proteinExistence type="predicted"/>
<organism evidence="10 11">
    <name type="scientific">Nonomuraea longicatena</name>
    <dbReference type="NCBI Taxonomy" id="83682"/>
    <lineage>
        <taxon>Bacteria</taxon>
        <taxon>Bacillati</taxon>
        <taxon>Actinomycetota</taxon>
        <taxon>Actinomycetes</taxon>
        <taxon>Streptosporangiales</taxon>
        <taxon>Streptosporangiaceae</taxon>
        <taxon>Nonomuraea</taxon>
    </lineage>
</organism>
<keyword evidence="4" id="KW-0028">Amino-acid biosynthesis</keyword>
<evidence type="ECO:0000256" key="5">
    <source>
        <dbReference type="ARBA" id="ARBA00022793"/>
    </source>
</evidence>
<keyword evidence="7" id="KW-0057">Aromatic amino acid biosynthesis</keyword>
<evidence type="ECO:0000256" key="3">
    <source>
        <dbReference type="ARBA" id="ARBA00012362"/>
    </source>
</evidence>
<evidence type="ECO:0000256" key="6">
    <source>
        <dbReference type="ARBA" id="ARBA00022822"/>
    </source>
</evidence>
<evidence type="ECO:0000313" key="11">
    <source>
        <dbReference type="Proteomes" id="UP001501578"/>
    </source>
</evidence>
<name>A0ABN1QW41_9ACTN</name>
<accession>A0ABN1QW41</accession>
<dbReference type="InterPro" id="IPR011060">
    <property type="entry name" value="RibuloseP-bd_barrel"/>
</dbReference>
<dbReference type="SUPFAM" id="SSF51366">
    <property type="entry name" value="Ribulose-phoshate binding barrel"/>
    <property type="match status" value="1"/>
</dbReference>
<sequence>MNGRSLYAVLESARRTLQPVVLADVKVRSPRDGDLIDLTRLDAYVDSLVEGGVAALSTPTDPVYFAGGLEVAARIRARSGLPLLRKEFFSTVRQIEESVEVGFDAVQLSVNTTPPSQLERLRDHAVRLGLEVLLGVHTREHLATALALDPVAVAVNNRDIVALELDPGTVRVTEALMPEVPAHVLVLSESSFFTAEDVARAAAAGAEGVLVGTALAKSDDPAALVRKLRDGAWFCPR</sequence>
<dbReference type="EC" id="4.1.1.48" evidence="3"/>
<keyword evidence="6" id="KW-0822">Tryptophan biosynthesis</keyword>
<dbReference type="Gene3D" id="3.20.20.70">
    <property type="entry name" value="Aldolase class I"/>
    <property type="match status" value="1"/>
</dbReference>
<comment type="pathway">
    <text evidence="2">Amino-acid biosynthesis; L-tryptophan biosynthesis; L-tryptophan from chorismate: step 4/5.</text>
</comment>
<feature type="domain" description="Indole-3-glycerol phosphate synthase" evidence="9">
    <location>
        <begin position="4"/>
        <end position="228"/>
    </location>
</feature>
<dbReference type="InterPro" id="IPR013785">
    <property type="entry name" value="Aldolase_TIM"/>
</dbReference>